<feature type="region of interest" description="Disordered" evidence="5">
    <location>
        <begin position="1"/>
        <end position="72"/>
    </location>
</feature>
<sequence length="280" mass="27785">MLRWFAASDGIRRRNAPRVPEEGSTTPAQQQLQPVPPPPPQPAPPAAAAADAATMPSAPQSRSDARRTAPQQHECATCTYVNEPGSSHCDMCGSVLGEGSLAAPAAPAAAAAAAAAADPGAAAGGNTDQQQQQQQRHHGDGGSTSSSAQPWPCPRCTFHNAPAAAACAMCGLPSSSAQGPGSSAQLPGSSAQLPGSSAQGPDGDDGDSVRPPDRTERTRLVQDDRVAEVMAARPSTGALAAAAAVAGGLMGGVGGGRMGALCGALMGGVIMDAEEQQLIC</sequence>
<dbReference type="SMART" id="SM00547">
    <property type="entry name" value="ZnF_RBZ"/>
    <property type="match status" value="2"/>
</dbReference>
<dbReference type="InterPro" id="IPR001876">
    <property type="entry name" value="Znf_RanBP2"/>
</dbReference>
<dbReference type="AlphaFoldDB" id="A0A835Z6N2"/>
<organism evidence="7 8">
    <name type="scientific">Tribonema minus</name>
    <dbReference type="NCBI Taxonomy" id="303371"/>
    <lineage>
        <taxon>Eukaryota</taxon>
        <taxon>Sar</taxon>
        <taxon>Stramenopiles</taxon>
        <taxon>Ochrophyta</taxon>
        <taxon>PX clade</taxon>
        <taxon>Xanthophyceae</taxon>
        <taxon>Tribonematales</taxon>
        <taxon>Tribonemataceae</taxon>
        <taxon>Tribonema</taxon>
    </lineage>
</organism>
<reference evidence="7" key="1">
    <citation type="submission" date="2021-02" db="EMBL/GenBank/DDBJ databases">
        <title>First Annotated Genome of the Yellow-green Alga Tribonema minus.</title>
        <authorList>
            <person name="Mahan K.M."/>
        </authorList>
    </citation>
    <scope>NUCLEOTIDE SEQUENCE</scope>
    <source>
        <strain evidence="7">UTEX B ZZ1240</strain>
    </source>
</reference>
<feature type="compositionally biased region" description="Basic and acidic residues" evidence="5">
    <location>
        <begin position="207"/>
        <end position="219"/>
    </location>
</feature>
<keyword evidence="1" id="KW-0479">Metal-binding</keyword>
<dbReference type="GO" id="GO:0008270">
    <property type="term" value="F:zinc ion binding"/>
    <property type="evidence" value="ECO:0007669"/>
    <property type="project" value="UniProtKB-KW"/>
</dbReference>
<evidence type="ECO:0000259" key="6">
    <source>
        <dbReference type="PROSITE" id="PS50199"/>
    </source>
</evidence>
<keyword evidence="3" id="KW-0862">Zinc</keyword>
<comment type="caution">
    <text evidence="7">The sequence shown here is derived from an EMBL/GenBank/DDBJ whole genome shotgun (WGS) entry which is preliminary data.</text>
</comment>
<protein>
    <recommendedName>
        <fullName evidence="6">RanBP2-type domain-containing protein</fullName>
    </recommendedName>
</protein>
<evidence type="ECO:0000256" key="4">
    <source>
        <dbReference type="PROSITE-ProRule" id="PRU00322"/>
    </source>
</evidence>
<feature type="region of interest" description="Disordered" evidence="5">
    <location>
        <begin position="178"/>
        <end position="219"/>
    </location>
</feature>
<feature type="compositionally biased region" description="Low complexity" evidence="5">
    <location>
        <begin position="119"/>
        <end position="134"/>
    </location>
</feature>
<dbReference type="PROSITE" id="PS01358">
    <property type="entry name" value="ZF_RANBP2_1"/>
    <property type="match status" value="1"/>
</dbReference>
<dbReference type="Pfam" id="PF00641">
    <property type="entry name" value="Zn_ribbon_RanBP"/>
    <property type="match status" value="2"/>
</dbReference>
<evidence type="ECO:0000256" key="2">
    <source>
        <dbReference type="ARBA" id="ARBA00022771"/>
    </source>
</evidence>
<proteinExistence type="predicted"/>
<keyword evidence="8" id="KW-1185">Reference proteome</keyword>
<name>A0A835Z6N2_9STRA</name>
<evidence type="ECO:0000256" key="5">
    <source>
        <dbReference type="SAM" id="MobiDB-lite"/>
    </source>
</evidence>
<evidence type="ECO:0000256" key="1">
    <source>
        <dbReference type="ARBA" id="ARBA00022723"/>
    </source>
</evidence>
<feature type="compositionally biased region" description="Pro residues" evidence="5">
    <location>
        <begin position="34"/>
        <end position="45"/>
    </location>
</feature>
<accession>A0A835Z6N2</accession>
<evidence type="ECO:0000313" key="8">
    <source>
        <dbReference type="Proteomes" id="UP000664859"/>
    </source>
</evidence>
<feature type="domain" description="RanBP2-type" evidence="6">
    <location>
        <begin position="147"/>
        <end position="176"/>
    </location>
</feature>
<keyword evidence="2 4" id="KW-0863">Zinc-finger</keyword>
<dbReference type="Proteomes" id="UP000664859">
    <property type="component" value="Unassembled WGS sequence"/>
</dbReference>
<dbReference type="PROSITE" id="PS50199">
    <property type="entry name" value="ZF_RANBP2_2"/>
    <property type="match status" value="1"/>
</dbReference>
<gene>
    <name evidence="7" type="ORF">JKP88DRAFT_317645</name>
</gene>
<evidence type="ECO:0000313" key="7">
    <source>
        <dbReference type="EMBL" id="KAG5183228.1"/>
    </source>
</evidence>
<feature type="compositionally biased region" description="Polar residues" evidence="5">
    <location>
        <begin position="187"/>
        <end position="199"/>
    </location>
</feature>
<dbReference type="Gene3D" id="2.30.30.380">
    <property type="entry name" value="Zn-finger domain of Sec23/24"/>
    <property type="match status" value="2"/>
</dbReference>
<dbReference type="InterPro" id="IPR036443">
    <property type="entry name" value="Znf_RanBP2_sf"/>
</dbReference>
<feature type="compositionally biased region" description="Low complexity" evidence="5">
    <location>
        <begin position="46"/>
        <end position="60"/>
    </location>
</feature>
<dbReference type="EMBL" id="JAFCMP010000223">
    <property type="protein sequence ID" value="KAG5183228.1"/>
    <property type="molecule type" value="Genomic_DNA"/>
</dbReference>
<feature type="region of interest" description="Disordered" evidence="5">
    <location>
        <begin position="119"/>
        <end position="149"/>
    </location>
</feature>
<dbReference type="SUPFAM" id="SSF90209">
    <property type="entry name" value="Ran binding protein zinc finger-like"/>
    <property type="match status" value="2"/>
</dbReference>
<evidence type="ECO:0000256" key="3">
    <source>
        <dbReference type="ARBA" id="ARBA00022833"/>
    </source>
</evidence>